<dbReference type="Pfam" id="PF00239">
    <property type="entry name" value="Resolvase"/>
    <property type="match status" value="1"/>
</dbReference>
<dbReference type="InterPro" id="IPR011109">
    <property type="entry name" value="DNA_bind_recombinase_dom"/>
</dbReference>
<dbReference type="PROSITE" id="PS51737">
    <property type="entry name" value="RECOMBINASE_DNA_BIND"/>
    <property type="match status" value="1"/>
</dbReference>
<dbReference type="InterPro" id="IPR038109">
    <property type="entry name" value="DNA_bind_recomb_sf"/>
</dbReference>
<sequence length="699" mass="79810">MASLEQIQAWARQCGVGRPRSRYRADDGDDRPASQPTILRFAWMARVSTKDMQDPTLSLPRQLSSCQRTLPDKAVIVCNFYDVESGRMDLDARGRGNLHELFDIPIPRDGGIADLLAEAERPDRRFDYVICEGIDRTARHMFYGVTIEHRLEQAGVRLLAADEPFQLATRDGRKPKMATQLLTRRVKQSIAEFYVVDLLEKSWDGFAEHTEQGYNVGKPCYDYRARQIPHPVLAKRAKGVKKTFLEPDADQAPAVRQAFAWRVDERLGYQAIADRLNLDLATYPPPVPVSPTRAVGRWTYSNVRDILTNPKYTGYMVWNRRGRKSRGNRINPISEWIWSPCPVHEALIDLETWLRAQDVSGHRFGSRSTSTLNVNHPDTKRFYLLRTYLFCGQCGRRMSGKAVYYNCQPKKLYRFEGHPNGLWVREDGLVGQLNGFLSQHVFGTYRRMLLDSELRRLDVTVQQEREQRVAALRRKIADVETRSNKNLIRSLESMPEPDQDFFRELNERRAELREEKARLEADLGDVEQQIEEAPNADLLDALPIGPIEVDQLPEDMARRLFEAPRLEIHYDRFTNRATCRITLFGSTMPAIQRAAHDAVVIPLQRTKEGRRSATALFGDNMDSADGNKEEGVYPYSCSHPRSAPGEIRTHTGRVLNPLPLPVGLRGRRRQTLPFRPGPEAQGSHCVITAYTGSAADTTW</sequence>
<evidence type="ECO:0000259" key="2">
    <source>
        <dbReference type="PROSITE" id="PS51737"/>
    </source>
</evidence>
<accession>A0A8H9ITV2</accession>
<evidence type="ECO:0000313" key="4">
    <source>
        <dbReference type="Proteomes" id="UP000658656"/>
    </source>
</evidence>
<dbReference type="Pfam" id="PF07508">
    <property type="entry name" value="Recombinase"/>
    <property type="match status" value="1"/>
</dbReference>
<dbReference type="GO" id="GO:0000150">
    <property type="term" value="F:DNA strand exchange activity"/>
    <property type="evidence" value="ECO:0007669"/>
    <property type="project" value="InterPro"/>
</dbReference>
<dbReference type="Gene3D" id="3.90.1750.20">
    <property type="entry name" value="Putative Large Serine Recombinase, Chain B, Domain 2"/>
    <property type="match status" value="1"/>
</dbReference>
<keyword evidence="4" id="KW-1185">Reference proteome</keyword>
<dbReference type="Gene3D" id="3.40.50.1390">
    <property type="entry name" value="Resolvase, N-terminal catalytic domain"/>
    <property type="match status" value="1"/>
</dbReference>
<dbReference type="Proteomes" id="UP000658656">
    <property type="component" value="Unassembled WGS sequence"/>
</dbReference>
<dbReference type="InterPro" id="IPR036162">
    <property type="entry name" value="Resolvase-like_N_sf"/>
</dbReference>
<dbReference type="SUPFAM" id="SSF53041">
    <property type="entry name" value="Resolvase-like"/>
    <property type="match status" value="1"/>
</dbReference>
<dbReference type="GO" id="GO:0003677">
    <property type="term" value="F:DNA binding"/>
    <property type="evidence" value="ECO:0007669"/>
    <property type="project" value="InterPro"/>
</dbReference>
<dbReference type="EMBL" id="BNAV01000003">
    <property type="protein sequence ID" value="GHF50808.1"/>
    <property type="molecule type" value="Genomic_DNA"/>
</dbReference>
<dbReference type="CDD" id="cd00338">
    <property type="entry name" value="Ser_Recombinase"/>
    <property type="match status" value="1"/>
</dbReference>
<name>A0A8H9ITV2_9PSEU</name>
<reference evidence="3" key="2">
    <citation type="submission" date="2020-09" db="EMBL/GenBank/DDBJ databases">
        <authorList>
            <person name="Sun Q."/>
            <person name="Zhou Y."/>
        </authorList>
    </citation>
    <scope>NUCLEOTIDE SEQUENCE</scope>
    <source>
        <strain evidence="3">CGMCC 4.7679</strain>
    </source>
</reference>
<dbReference type="InterPro" id="IPR006119">
    <property type="entry name" value="Resolv_N"/>
</dbReference>
<protein>
    <submittedName>
        <fullName evidence="3">Recombinase</fullName>
    </submittedName>
</protein>
<dbReference type="SMART" id="SM00857">
    <property type="entry name" value="Resolvase"/>
    <property type="match status" value="1"/>
</dbReference>
<dbReference type="InterPro" id="IPR050639">
    <property type="entry name" value="SSR_resolvase"/>
</dbReference>
<dbReference type="PANTHER" id="PTHR30461:SF23">
    <property type="entry name" value="DNA RECOMBINASE-RELATED"/>
    <property type="match status" value="1"/>
</dbReference>
<proteinExistence type="predicted"/>
<gene>
    <name evidence="3" type="ORF">GCM10017566_24910</name>
</gene>
<dbReference type="AlphaFoldDB" id="A0A8H9ITV2"/>
<feature type="domain" description="Recombinase" evidence="2">
    <location>
        <begin position="237"/>
        <end position="367"/>
    </location>
</feature>
<dbReference type="PANTHER" id="PTHR30461">
    <property type="entry name" value="DNA-INVERTASE FROM LAMBDOID PROPHAGE"/>
    <property type="match status" value="1"/>
</dbReference>
<comment type="caution">
    <text evidence="3">The sequence shown here is derived from an EMBL/GenBank/DDBJ whole genome shotgun (WGS) entry which is preliminary data.</text>
</comment>
<reference evidence="3" key="1">
    <citation type="journal article" date="2014" name="Int. J. Syst. Evol. Microbiol.">
        <title>Complete genome sequence of Corynebacterium casei LMG S-19264T (=DSM 44701T), isolated from a smear-ripened cheese.</title>
        <authorList>
            <consortium name="US DOE Joint Genome Institute (JGI-PGF)"/>
            <person name="Walter F."/>
            <person name="Albersmeier A."/>
            <person name="Kalinowski J."/>
            <person name="Ruckert C."/>
        </authorList>
    </citation>
    <scope>NUCLEOTIDE SEQUENCE</scope>
    <source>
        <strain evidence="3">CGMCC 4.7679</strain>
    </source>
</reference>
<feature type="coiled-coil region" evidence="1">
    <location>
        <begin position="462"/>
        <end position="536"/>
    </location>
</feature>
<evidence type="ECO:0000256" key="1">
    <source>
        <dbReference type="SAM" id="Coils"/>
    </source>
</evidence>
<keyword evidence="1" id="KW-0175">Coiled coil</keyword>
<organism evidence="3 4">
    <name type="scientific">Amycolatopsis bartoniae</name>
    <dbReference type="NCBI Taxonomy" id="941986"/>
    <lineage>
        <taxon>Bacteria</taxon>
        <taxon>Bacillati</taxon>
        <taxon>Actinomycetota</taxon>
        <taxon>Actinomycetes</taxon>
        <taxon>Pseudonocardiales</taxon>
        <taxon>Pseudonocardiaceae</taxon>
        <taxon>Amycolatopsis</taxon>
    </lineage>
</organism>
<evidence type="ECO:0000313" key="3">
    <source>
        <dbReference type="EMBL" id="GHF50808.1"/>
    </source>
</evidence>